<evidence type="ECO:0000313" key="5">
    <source>
        <dbReference type="Proteomes" id="UP000190339"/>
    </source>
</evidence>
<dbReference type="InterPro" id="IPR050640">
    <property type="entry name" value="Bact_2-comp_sensor_kinase"/>
</dbReference>
<keyword evidence="1" id="KW-1133">Transmembrane helix</keyword>
<dbReference type="RefSeq" id="WP_079512495.1">
    <property type="nucleotide sequence ID" value="NZ_FUYL01000005.1"/>
</dbReference>
<feature type="domain" description="Sensor histidine kinase NatK-like C-terminal" evidence="3">
    <location>
        <begin position="260"/>
        <end position="341"/>
    </location>
</feature>
<feature type="transmembrane region" description="Helical" evidence="1">
    <location>
        <begin position="80"/>
        <end position="97"/>
    </location>
</feature>
<dbReference type="SUPFAM" id="SSF55874">
    <property type="entry name" value="ATPase domain of HSP90 chaperone/DNA topoisomerase II/histidine kinase"/>
    <property type="match status" value="1"/>
</dbReference>
<reference evidence="5" key="1">
    <citation type="submission" date="2017-02" db="EMBL/GenBank/DDBJ databases">
        <authorList>
            <person name="Varghese N."/>
            <person name="Submissions S."/>
        </authorList>
    </citation>
    <scope>NUCLEOTIDE SEQUENCE [LARGE SCALE GENOMIC DNA]</scope>
    <source>
        <strain evidence="5">DSM 23546</strain>
    </source>
</reference>
<organism evidence="4 5">
    <name type="scientific">Maribacter arcticus</name>
    <dbReference type="NCBI Taxonomy" id="561365"/>
    <lineage>
        <taxon>Bacteria</taxon>
        <taxon>Pseudomonadati</taxon>
        <taxon>Bacteroidota</taxon>
        <taxon>Flavobacteriia</taxon>
        <taxon>Flavobacteriales</taxon>
        <taxon>Flavobacteriaceae</taxon>
        <taxon>Maribacter</taxon>
    </lineage>
</organism>
<proteinExistence type="predicted"/>
<feature type="domain" description="Signal transduction histidine kinase internal region" evidence="2">
    <location>
        <begin position="158"/>
        <end position="236"/>
    </location>
</feature>
<keyword evidence="5" id="KW-1185">Reference proteome</keyword>
<feature type="transmembrane region" description="Helical" evidence="1">
    <location>
        <begin position="14"/>
        <end position="33"/>
    </location>
</feature>
<dbReference type="Pfam" id="PF06580">
    <property type="entry name" value="His_kinase"/>
    <property type="match status" value="1"/>
</dbReference>
<evidence type="ECO:0000256" key="1">
    <source>
        <dbReference type="SAM" id="Phobius"/>
    </source>
</evidence>
<dbReference type="GO" id="GO:0000155">
    <property type="term" value="F:phosphorelay sensor kinase activity"/>
    <property type="evidence" value="ECO:0007669"/>
    <property type="project" value="InterPro"/>
</dbReference>
<keyword evidence="4" id="KW-0808">Transferase</keyword>
<evidence type="ECO:0000259" key="2">
    <source>
        <dbReference type="Pfam" id="PF06580"/>
    </source>
</evidence>
<dbReference type="GO" id="GO:0016020">
    <property type="term" value="C:membrane"/>
    <property type="evidence" value="ECO:0007669"/>
    <property type="project" value="InterPro"/>
</dbReference>
<dbReference type="STRING" id="561365.SAMN05660866_02038"/>
<feature type="transmembrane region" description="Helical" evidence="1">
    <location>
        <begin position="53"/>
        <end position="71"/>
    </location>
</feature>
<dbReference type="InterPro" id="IPR032834">
    <property type="entry name" value="NatK-like_C"/>
</dbReference>
<protein>
    <submittedName>
        <fullName evidence="4">Histidine kinase</fullName>
    </submittedName>
</protein>
<dbReference type="OrthoDB" id="9809908at2"/>
<name>A0A1T5C2T3_9FLAO</name>
<dbReference type="EMBL" id="FUYL01000005">
    <property type="protein sequence ID" value="SKB53649.1"/>
    <property type="molecule type" value="Genomic_DNA"/>
</dbReference>
<dbReference type="InterPro" id="IPR010559">
    <property type="entry name" value="Sig_transdc_His_kin_internal"/>
</dbReference>
<accession>A0A1T5C2T3</accession>
<evidence type="ECO:0000313" key="4">
    <source>
        <dbReference type="EMBL" id="SKB53649.1"/>
    </source>
</evidence>
<dbReference type="Gene3D" id="3.30.565.10">
    <property type="entry name" value="Histidine kinase-like ATPase, C-terminal domain"/>
    <property type="match status" value="1"/>
</dbReference>
<gene>
    <name evidence="4" type="ORF">SAMN05660866_02038</name>
</gene>
<dbReference type="InterPro" id="IPR036890">
    <property type="entry name" value="HATPase_C_sf"/>
</dbReference>
<dbReference type="PANTHER" id="PTHR34220:SF7">
    <property type="entry name" value="SENSOR HISTIDINE KINASE YPDA"/>
    <property type="match status" value="1"/>
</dbReference>
<feature type="transmembrane region" description="Helical" evidence="1">
    <location>
        <begin position="117"/>
        <end position="138"/>
    </location>
</feature>
<evidence type="ECO:0000259" key="3">
    <source>
        <dbReference type="Pfam" id="PF14501"/>
    </source>
</evidence>
<dbReference type="Proteomes" id="UP000190339">
    <property type="component" value="Unassembled WGS sequence"/>
</dbReference>
<sequence>MQLNSTTLKTNQKIAIHILVWAVLFSLPYIFALQAEDGGPLSQLKSKRLLLNSSMYIFWALTFYFNSYVLIPKILYQSRLLLFVFANLGLLAGILFINRWMYNLLISEHPFFFSKAITFNGLPFLFFVLIGIAFKTVFDRIKMDRIAKERESENLKTELSFLRSQISPHFLFNVLNNIVALVRLKSDELEPTILKLSSLMQYMLYETDDEKVLLKSEADYLQSYIDLQKLRFGDRLKLNVDLGLKEDWHTIEPMLLIPFVENAFKHGTGMIENPIIDISLQAVNNELAFIVKNKYIDDDQAKDKVSGIGLTNVKRRLQLLYGKNHDLNIHSTDEWFTITLKLAFEP</sequence>
<keyword evidence="1" id="KW-0812">Transmembrane</keyword>
<dbReference type="AlphaFoldDB" id="A0A1T5C2T3"/>
<dbReference type="PANTHER" id="PTHR34220">
    <property type="entry name" value="SENSOR HISTIDINE KINASE YPDA"/>
    <property type="match status" value="1"/>
</dbReference>
<dbReference type="Pfam" id="PF14501">
    <property type="entry name" value="HATPase_c_5"/>
    <property type="match status" value="1"/>
</dbReference>
<keyword evidence="1" id="KW-0472">Membrane</keyword>
<keyword evidence="4" id="KW-0418">Kinase</keyword>